<dbReference type="GO" id="GO:0032993">
    <property type="term" value="C:protein-DNA complex"/>
    <property type="evidence" value="ECO:0007669"/>
    <property type="project" value="TreeGrafter"/>
</dbReference>
<evidence type="ECO:0000256" key="4">
    <source>
        <dbReference type="ARBA" id="ARBA00023125"/>
    </source>
</evidence>
<dbReference type="GO" id="GO:0000976">
    <property type="term" value="F:transcription cis-regulatory region binding"/>
    <property type="evidence" value="ECO:0007669"/>
    <property type="project" value="TreeGrafter"/>
</dbReference>
<dbReference type="Gene3D" id="6.10.250.690">
    <property type="match status" value="1"/>
</dbReference>
<dbReference type="STRING" id="1387277.SAMN06295998_101477"/>
<gene>
    <name evidence="10" type="ORF">SAMN06295998_101477</name>
</gene>
<keyword evidence="1 6" id="KW-0597">Phosphoprotein</keyword>
<dbReference type="CDD" id="cd00383">
    <property type="entry name" value="trans_reg_C"/>
    <property type="match status" value="1"/>
</dbReference>
<dbReference type="InterPro" id="IPR001867">
    <property type="entry name" value="OmpR/PhoB-type_DNA-bd"/>
</dbReference>
<reference evidence="10 11" key="1">
    <citation type="submission" date="2017-04" db="EMBL/GenBank/DDBJ databases">
        <authorList>
            <person name="Afonso C.L."/>
            <person name="Miller P.J."/>
            <person name="Scott M.A."/>
            <person name="Spackman E."/>
            <person name="Goraichik I."/>
            <person name="Dimitrov K.M."/>
            <person name="Suarez D.L."/>
            <person name="Swayne D.E."/>
        </authorList>
    </citation>
    <scope>NUCLEOTIDE SEQUENCE [LARGE SCALE GENOMIC DNA]</scope>
    <source>
        <strain evidence="10 11">CGMCC 1.12644</strain>
    </source>
</reference>
<dbReference type="Gene3D" id="3.40.50.2300">
    <property type="match status" value="1"/>
</dbReference>
<dbReference type="FunFam" id="1.10.10.10:FF:000052">
    <property type="entry name" value="Cell cycle response regulator"/>
    <property type="match status" value="1"/>
</dbReference>
<dbReference type="SMART" id="SM00448">
    <property type="entry name" value="REC"/>
    <property type="match status" value="1"/>
</dbReference>
<dbReference type="InterPro" id="IPR011006">
    <property type="entry name" value="CheY-like_superfamily"/>
</dbReference>
<feature type="domain" description="OmpR/PhoB-type" evidence="9">
    <location>
        <begin position="124"/>
        <end position="223"/>
    </location>
</feature>
<dbReference type="NCBIfam" id="NF045991">
    <property type="entry name" value="RespRegCtrARhodob"/>
    <property type="match status" value="1"/>
</dbReference>
<dbReference type="PROSITE" id="PS50110">
    <property type="entry name" value="RESPONSE_REGULATORY"/>
    <property type="match status" value="1"/>
</dbReference>
<evidence type="ECO:0000256" key="7">
    <source>
        <dbReference type="PROSITE-ProRule" id="PRU01091"/>
    </source>
</evidence>
<feature type="domain" description="Response regulatory" evidence="8">
    <location>
        <begin position="2"/>
        <end position="116"/>
    </location>
</feature>
<dbReference type="GO" id="GO:0000156">
    <property type="term" value="F:phosphorelay response regulator activity"/>
    <property type="evidence" value="ECO:0007669"/>
    <property type="project" value="TreeGrafter"/>
</dbReference>
<dbReference type="RefSeq" id="WP_084350182.1">
    <property type="nucleotide sequence ID" value="NZ_FWYD01000001.1"/>
</dbReference>
<dbReference type="AlphaFoldDB" id="A0A1W1ZDF9"/>
<dbReference type="PANTHER" id="PTHR48111">
    <property type="entry name" value="REGULATOR OF RPOS"/>
    <property type="match status" value="1"/>
</dbReference>
<sequence>MRVLLVEDDPATSKSIEMMLTHANLNVYATDLGEEGIDLAKLYDYDLILLDLNLPDLNGHEVLRQLRLARIETPILILSGADDTESKIKGFGFGADDYLTKPFHREELIARIHAIIRRSKGHSQSVIHTGKIAVNLDAKTVEVDNKTVHLTGKEYQMLELLSLRKGTTLTKEMFLNHLYGGMDEPELKIIDVFICKLRKKLSEATGEENYIETVWGRGYVLRDPEPALAPARLAVGA</sequence>
<dbReference type="PANTHER" id="PTHR48111:SF22">
    <property type="entry name" value="REGULATOR OF RPOS"/>
    <property type="match status" value="1"/>
</dbReference>
<evidence type="ECO:0000256" key="5">
    <source>
        <dbReference type="ARBA" id="ARBA00023163"/>
    </source>
</evidence>
<dbReference type="Pfam" id="PF00486">
    <property type="entry name" value="Trans_reg_C"/>
    <property type="match status" value="1"/>
</dbReference>
<evidence type="ECO:0000259" key="9">
    <source>
        <dbReference type="PROSITE" id="PS51755"/>
    </source>
</evidence>
<dbReference type="Gene3D" id="1.10.10.10">
    <property type="entry name" value="Winged helix-like DNA-binding domain superfamily/Winged helix DNA-binding domain"/>
    <property type="match status" value="1"/>
</dbReference>
<dbReference type="GO" id="GO:0005829">
    <property type="term" value="C:cytosol"/>
    <property type="evidence" value="ECO:0007669"/>
    <property type="project" value="TreeGrafter"/>
</dbReference>
<keyword evidence="2" id="KW-0902">Two-component regulatory system</keyword>
<feature type="DNA-binding region" description="OmpR/PhoB-type" evidence="7">
    <location>
        <begin position="124"/>
        <end position="223"/>
    </location>
</feature>
<keyword evidence="3" id="KW-0805">Transcription regulation</keyword>
<evidence type="ECO:0000259" key="8">
    <source>
        <dbReference type="PROSITE" id="PS50110"/>
    </source>
</evidence>
<dbReference type="Pfam" id="PF00072">
    <property type="entry name" value="Response_reg"/>
    <property type="match status" value="1"/>
</dbReference>
<dbReference type="GO" id="GO:0006355">
    <property type="term" value="P:regulation of DNA-templated transcription"/>
    <property type="evidence" value="ECO:0007669"/>
    <property type="project" value="InterPro"/>
</dbReference>
<dbReference type="SUPFAM" id="SSF52172">
    <property type="entry name" value="CheY-like"/>
    <property type="match status" value="1"/>
</dbReference>
<keyword evidence="5" id="KW-0804">Transcription</keyword>
<accession>A0A1W1ZDF9</accession>
<feature type="modified residue" description="4-aspartylphosphate" evidence="6">
    <location>
        <position position="51"/>
    </location>
</feature>
<dbReference type="InterPro" id="IPR039420">
    <property type="entry name" value="WalR-like"/>
</dbReference>
<evidence type="ECO:0000256" key="3">
    <source>
        <dbReference type="ARBA" id="ARBA00023015"/>
    </source>
</evidence>
<dbReference type="EMBL" id="FWYD01000001">
    <property type="protein sequence ID" value="SMC46396.1"/>
    <property type="molecule type" value="Genomic_DNA"/>
</dbReference>
<organism evidence="10 11">
    <name type="scientific">Primorskyibacter flagellatus</name>
    <dbReference type="NCBI Taxonomy" id="1387277"/>
    <lineage>
        <taxon>Bacteria</taxon>
        <taxon>Pseudomonadati</taxon>
        <taxon>Pseudomonadota</taxon>
        <taxon>Alphaproteobacteria</taxon>
        <taxon>Rhodobacterales</taxon>
        <taxon>Roseobacteraceae</taxon>
        <taxon>Primorskyibacter</taxon>
    </lineage>
</organism>
<evidence type="ECO:0000313" key="11">
    <source>
        <dbReference type="Proteomes" id="UP000192330"/>
    </source>
</evidence>
<keyword evidence="11" id="KW-1185">Reference proteome</keyword>
<evidence type="ECO:0000256" key="1">
    <source>
        <dbReference type="ARBA" id="ARBA00022553"/>
    </source>
</evidence>
<evidence type="ECO:0000256" key="2">
    <source>
        <dbReference type="ARBA" id="ARBA00023012"/>
    </source>
</evidence>
<name>A0A1W1ZDF9_9RHOB</name>
<dbReference type="InterPro" id="IPR001789">
    <property type="entry name" value="Sig_transdc_resp-reg_receiver"/>
</dbReference>
<evidence type="ECO:0000256" key="6">
    <source>
        <dbReference type="PROSITE-ProRule" id="PRU00169"/>
    </source>
</evidence>
<keyword evidence="4 7" id="KW-0238">DNA-binding</keyword>
<dbReference type="Proteomes" id="UP000192330">
    <property type="component" value="Unassembled WGS sequence"/>
</dbReference>
<dbReference type="SMART" id="SM00862">
    <property type="entry name" value="Trans_reg_C"/>
    <property type="match status" value="1"/>
</dbReference>
<dbReference type="PROSITE" id="PS51755">
    <property type="entry name" value="OMPR_PHOB"/>
    <property type="match status" value="1"/>
</dbReference>
<dbReference type="InterPro" id="IPR036388">
    <property type="entry name" value="WH-like_DNA-bd_sf"/>
</dbReference>
<evidence type="ECO:0000313" key="10">
    <source>
        <dbReference type="EMBL" id="SMC46396.1"/>
    </source>
</evidence>
<proteinExistence type="predicted"/>
<protein>
    <submittedName>
        <fullName evidence="10">Two component transcriptional regulator, winged helix family</fullName>
    </submittedName>
</protein>
<dbReference type="OrthoDB" id="9802426at2"/>